<dbReference type="InterPro" id="IPR049883">
    <property type="entry name" value="NOTCH1_EGF-like"/>
</dbReference>
<keyword evidence="4" id="KW-1185">Reference proteome</keyword>
<name>A0A4Y2RU04_ARAVE</name>
<dbReference type="AlphaFoldDB" id="A0A4Y2RU04"/>
<proteinExistence type="predicted"/>
<comment type="caution">
    <text evidence="3">The sequence shown here is derived from an EMBL/GenBank/DDBJ whole genome shotgun (WGS) entry which is preliminary data.</text>
</comment>
<dbReference type="Gene3D" id="2.10.25.10">
    <property type="entry name" value="Laminin"/>
    <property type="match status" value="1"/>
</dbReference>
<dbReference type="Proteomes" id="UP000499080">
    <property type="component" value="Unassembled WGS sequence"/>
</dbReference>
<feature type="domain" description="NOTCH1 EGF-like calcium-binding" evidence="2">
    <location>
        <begin position="57"/>
        <end position="102"/>
    </location>
</feature>
<dbReference type="Pfam" id="PF07645">
    <property type="entry name" value="EGF_CA"/>
    <property type="match status" value="1"/>
</dbReference>
<evidence type="ECO:0000313" key="4">
    <source>
        <dbReference type="Proteomes" id="UP000499080"/>
    </source>
</evidence>
<dbReference type="OrthoDB" id="6425090at2759"/>
<dbReference type="GO" id="GO:0005509">
    <property type="term" value="F:calcium ion binding"/>
    <property type="evidence" value="ECO:0007669"/>
    <property type="project" value="InterPro"/>
</dbReference>
<evidence type="ECO:0000256" key="1">
    <source>
        <dbReference type="ARBA" id="ARBA00023157"/>
    </source>
</evidence>
<gene>
    <name evidence="3" type="ORF">AVEN_176749_1</name>
</gene>
<protein>
    <recommendedName>
        <fullName evidence="2">NOTCH1 EGF-like calcium-binding domain-containing protein</fullName>
    </recommendedName>
</protein>
<evidence type="ECO:0000259" key="2">
    <source>
        <dbReference type="Pfam" id="PF07645"/>
    </source>
</evidence>
<dbReference type="EMBL" id="BGPR01146997">
    <property type="protein sequence ID" value="GBN78450.1"/>
    <property type="molecule type" value="Genomic_DNA"/>
</dbReference>
<feature type="non-terminal residue" evidence="3">
    <location>
        <position position="102"/>
    </location>
</feature>
<organism evidence="3 4">
    <name type="scientific">Araneus ventricosus</name>
    <name type="common">Orbweaver spider</name>
    <name type="synonym">Epeira ventricosa</name>
    <dbReference type="NCBI Taxonomy" id="182803"/>
    <lineage>
        <taxon>Eukaryota</taxon>
        <taxon>Metazoa</taxon>
        <taxon>Ecdysozoa</taxon>
        <taxon>Arthropoda</taxon>
        <taxon>Chelicerata</taxon>
        <taxon>Arachnida</taxon>
        <taxon>Araneae</taxon>
        <taxon>Araneomorphae</taxon>
        <taxon>Entelegynae</taxon>
        <taxon>Araneoidea</taxon>
        <taxon>Araneidae</taxon>
        <taxon>Araneus</taxon>
    </lineage>
</organism>
<evidence type="ECO:0000313" key="3">
    <source>
        <dbReference type="EMBL" id="GBN78450.1"/>
    </source>
</evidence>
<sequence length="102" mass="10841">IQEIADCASGLVKCEANQVCVPVGSTSKCVQKSVGDLCEPGFKPDIAPDGVTGICTDVNECEEFPDVCDIEREKCQNEWGSYDCLPLQPPVPTEGSCPAGFE</sequence>
<dbReference type="InterPro" id="IPR018097">
    <property type="entry name" value="EGF_Ca-bd_CS"/>
</dbReference>
<feature type="non-terminal residue" evidence="3">
    <location>
        <position position="1"/>
    </location>
</feature>
<dbReference type="PROSITE" id="PS01187">
    <property type="entry name" value="EGF_CA"/>
    <property type="match status" value="1"/>
</dbReference>
<keyword evidence="1" id="KW-1015">Disulfide bond</keyword>
<accession>A0A4Y2RU04</accession>
<reference evidence="3 4" key="1">
    <citation type="journal article" date="2019" name="Sci. Rep.">
        <title>Orb-weaving spider Araneus ventricosus genome elucidates the spidroin gene catalogue.</title>
        <authorList>
            <person name="Kono N."/>
            <person name="Nakamura H."/>
            <person name="Ohtoshi R."/>
            <person name="Moran D.A.P."/>
            <person name="Shinohara A."/>
            <person name="Yoshida Y."/>
            <person name="Fujiwara M."/>
            <person name="Mori M."/>
            <person name="Tomita M."/>
            <person name="Arakawa K."/>
        </authorList>
    </citation>
    <scope>NUCLEOTIDE SEQUENCE [LARGE SCALE GENOMIC DNA]</scope>
</reference>